<feature type="domain" description="WW" evidence="5">
    <location>
        <begin position="11"/>
        <end position="43"/>
    </location>
</feature>
<dbReference type="InterPro" id="IPR039576">
    <property type="entry name" value="APBB1/2/3"/>
</dbReference>
<dbReference type="InterPro" id="IPR036020">
    <property type="entry name" value="WW_dom_sf"/>
</dbReference>
<evidence type="ECO:0000313" key="6">
    <source>
        <dbReference type="EMBL" id="CAF1472316.1"/>
    </source>
</evidence>
<feature type="compositionally biased region" description="Basic and acidic residues" evidence="2">
    <location>
        <begin position="709"/>
        <end position="720"/>
    </location>
</feature>
<dbReference type="PANTHER" id="PTHR14058:SF8">
    <property type="entry name" value="PROTEIN FE65 HOMOLOG"/>
    <property type="match status" value="1"/>
</dbReference>
<dbReference type="Pfam" id="PF25899">
    <property type="entry name" value="DUF7959"/>
    <property type="match status" value="1"/>
</dbReference>
<organism evidence="6 7">
    <name type="scientific">Adineta steineri</name>
    <dbReference type="NCBI Taxonomy" id="433720"/>
    <lineage>
        <taxon>Eukaryota</taxon>
        <taxon>Metazoa</taxon>
        <taxon>Spiralia</taxon>
        <taxon>Gnathifera</taxon>
        <taxon>Rotifera</taxon>
        <taxon>Eurotatoria</taxon>
        <taxon>Bdelloidea</taxon>
        <taxon>Adinetida</taxon>
        <taxon>Adinetidae</taxon>
        <taxon>Adineta</taxon>
    </lineage>
</organism>
<evidence type="ECO:0000256" key="1">
    <source>
        <dbReference type="ARBA" id="ARBA00022737"/>
    </source>
</evidence>
<feature type="domain" description="PID" evidence="4">
    <location>
        <begin position="92"/>
        <end position="218"/>
    </location>
</feature>
<dbReference type="Gene3D" id="2.30.29.30">
    <property type="entry name" value="Pleckstrin-homology domain (PH domain)/Phosphotyrosine-binding domain (PTB)"/>
    <property type="match status" value="2"/>
</dbReference>
<protein>
    <submittedName>
        <fullName evidence="6">Uncharacterized protein</fullName>
    </submittedName>
</protein>
<evidence type="ECO:0000256" key="2">
    <source>
        <dbReference type="SAM" id="MobiDB-lite"/>
    </source>
</evidence>
<keyword evidence="3" id="KW-0472">Membrane</keyword>
<dbReference type="AlphaFoldDB" id="A0A815R571"/>
<dbReference type="Gene3D" id="2.20.70.10">
    <property type="match status" value="1"/>
</dbReference>
<name>A0A815R571_9BILA</name>
<dbReference type="CDD" id="cd01272">
    <property type="entry name" value="PTB1_Fe65"/>
    <property type="match status" value="1"/>
</dbReference>
<dbReference type="PROSITE" id="PS50020">
    <property type="entry name" value="WW_DOMAIN_2"/>
    <property type="match status" value="1"/>
</dbReference>
<accession>A0A815R571</accession>
<dbReference type="InterPro" id="IPR001202">
    <property type="entry name" value="WW_dom"/>
</dbReference>
<dbReference type="InterPro" id="IPR058265">
    <property type="entry name" value="DUF7959"/>
</dbReference>
<feature type="transmembrane region" description="Helical" evidence="3">
    <location>
        <begin position="657"/>
        <end position="678"/>
    </location>
</feature>
<dbReference type="GO" id="GO:0005737">
    <property type="term" value="C:cytoplasm"/>
    <property type="evidence" value="ECO:0007669"/>
    <property type="project" value="TreeGrafter"/>
</dbReference>
<dbReference type="CDD" id="cd00201">
    <property type="entry name" value="WW"/>
    <property type="match status" value="1"/>
</dbReference>
<dbReference type="SMART" id="SM00456">
    <property type="entry name" value="WW"/>
    <property type="match status" value="1"/>
</dbReference>
<dbReference type="EMBL" id="CAJNON010001571">
    <property type="protein sequence ID" value="CAF1472316.1"/>
    <property type="molecule type" value="Genomic_DNA"/>
</dbReference>
<comment type="caution">
    <text evidence="6">The sequence shown here is derived from an EMBL/GenBank/DDBJ whole genome shotgun (WGS) entry which is preliminary data.</text>
</comment>
<dbReference type="GO" id="GO:0001540">
    <property type="term" value="F:amyloid-beta binding"/>
    <property type="evidence" value="ECO:0007669"/>
    <property type="project" value="InterPro"/>
</dbReference>
<evidence type="ECO:0000313" key="7">
    <source>
        <dbReference type="Proteomes" id="UP000663891"/>
    </source>
</evidence>
<proteinExistence type="predicted"/>
<dbReference type="GO" id="GO:0006355">
    <property type="term" value="P:regulation of DNA-templated transcription"/>
    <property type="evidence" value="ECO:0007669"/>
    <property type="project" value="TreeGrafter"/>
</dbReference>
<keyword evidence="1" id="KW-0677">Repeat</keyword>
<reference evidence="6" key="1">
    <citation type="submission" date="2021-02" db="EMBL/GenBank/DDBJ databases">
        <authorList>
            <person name="Nowell W R."/>
        </authorList>
    </citation>
    <scope>NUCLEOTIDE SEQUENCE</scope>
</reference>
<evidence type="ECO:0000256" key="3">
    <source>
        <dbReference type="SAM" id="Phobius"/>
    </source>
</evidence>
<dbReference type="SMART" id="SM00462">
    <property type="entry name" value="PTB"/>
    <property type="match status" value="1"/>
</dbReference>
<dbReference type="SUPFAM" id="SSF50729">
    <property type="entry name" value="PH domain-like"/>
    <property type="match status" value="2"/>
</dbReference>
<dbReference type="PROSITE" id="PS01179">
    <property type="entry name" value="PID"/>
    <property type="match status" value="1"/>
</dbReference>
<sequence length="720" mass="81445">MEETTTVVDDTSLPSGWERFEDEEGVYYWHKRTGTVTRAHPEIIIDSPSSTLSLSSSSSLNDTCYESNLLLNKSDSDSSFKTMDTTTQQHRFHVRSLGWTIINEEDLTTEQSSQTVNRCIYELTRGMNDGIGRWGEGKDLYMDINNTDLLLIDPSEMTILHKQAIPSIRVWGVGRENARDFAYVAKDKDRSVRIYKCHVFRCDNTSARIIANTLRDICRNLMIERGLLTKTNEISNDNLSIHKQSKLFSESSSNDNSNISFPTPMAEPSDDLLCTYLGCVYVDKPGGMEVLRPAIEKVSTTVPQDKWISVVVNISPASFTISSTNESKEQLLDCRIRYLSFLGSCKINRGVEYPDVNPIFDPICFFIKHERRFIYRGRDPIWELNGVRSCRGDTIKCAAVTSSVEQFPVMVDVDTGKPNGEKWSATSIEYGWSMRAPFARPPSDRNRHFDYPVYLFLRMYRFNDPSYPSLTDMHTEDIEYEFYEMSHEVNPSDFDTSICYRSLHYDYLHLSFTLQLSKGNAIDGNHLDRRLLEREIHGNLVSYTDTSYSRITDIQVDHEHNTNEVTVFFTLLGPTPAPESPSGIDENEAKTNQSRSRLEQAINDGKFEFLMKLIDDNSSTVHFQAVKGSLKGSKEFISSHAVGKQVIKETYSSGSQAGAVIGGILVGLLLGVLLAAGIRVIREKPMPKIPHMPTSITNPLPSISFYNKKPTEETKTTSDA</sequence>
<dbReference type="GO" id="GO:0005634">
    <property type="term" value="C:nucleus"/>
    <property type="evidence" value="ECO:0007669"/>
    <property type="project" value="TreeGrafter"/>
</dbReference>
<dbReference type="InterPro" id="IPR011993">
    <property type="entry name" value="PH-like_dom_sf"/>
</dbReference>
<keyword evidence="3" id="KW-1133">Transmembrane helix</keyword>
<dbReference type="SUPFAM" id="SSF51045">
    <property type="entry name" value="WW domain"/>
    <property type="match status" value="1"/>
</dbReference>
<evidence type="ECO:0000259" key="5">
    <source>
        <dbReference type="PROSITE" id="PS50020"/>
    </source>
</evidence>
<feature type="region of interest" description="Disordered" evidence="2">
    <location>
        <begin position="701"/>
        <end position="720"/>
    </location>
</feature>
<dbReference type="PANTHER" id="PTHR14058">
    <property type="entry name" value="AMYLOID BETA A4 PRECURSOR PROTEIN-BINDING FAMILY B"/>
    <property type="match status" value="1"/>
</dbReference>
<dbReference type="Proteomes" id="UP000663891">
    <property type="component" value="Unassembled WGS sequence"/>
</dbReference>
<dbReference type="InterPro" id="IPR006020">
    <property type="entry name" value="PTB/PI_dom"/>
</dbReference>
<keyword evidence="3" id="KW-0812">Transmembrane</keyword>
<dbReference type="OrthoDB" id="5969782at2759"/>
<gene>
    <name evidence="6" type="ORF">VCS650_LOCUS40687</name>
</gene>
<evidence type="ECO:0000259" key="4">
    <source>
        <dbReference type="PROSITE" id="PS01179"/>
    </source>
</evidence>
<dbReference type="Pfam" id="PF00640">
    <property type="entry name" value="PID"/>
    <property type="match status" value="1"/>
</dbReference>